<dbReference type="GO" id="GO:0008310">
    <property type="term" value="F:single-stranded DNA 3'-5' DNA exonuclease activity"/>
    <property type="evidence" value="ECO:0007669"/>
    <property type="project" value="UniProtKB-EC"/>
</dbReference>
<dbReference type="GO" id="GO:0006281">
    <property type="term" value="P:DNA repair"/>
    <property type="evidence" value="ECO:0007669"/>
    <property type="project" value="InterPro"/>
</dbReference>
<dbReference type="EMBL" id="WBSZ01000167">
    <property type="protein sequence ID" value="KAB2527183.1"/>
    <property type="molecule type" value="Genomic_DNA"/>
</dbReference>
<dbReference type="FunFam" id="1.20.1280.70:FF:000001">
    <property type="entry name" value="Exodeoxyribonuclease I"/>
    <property type="match status" value="1"/>
</dbReference>
<protein>
    <submittedName>
        <fullName evidence="2">Exodeoxyribonuclease I</fullName>
        <ecNumber evidence="2">3.1.11.1</ecNumber>
    </submittedName>
</protein>
<dbReference type="PROSITE" id="PS51785">
    <property type="entry name" value="EXOI_C"/>
    <property type="match status" value="1"/>
</dbReference>
<dbReference type="Pfam" id="PF26016">
    <property type="entry name" value="ExoI_C"/>
    <property type="match status" value="1"/>
</dbReference>
<feature type="domain" description="ExoI C-terminal" evidence="1">
    <location>
        <begin position="29"/>
        <end position="145"/>
    </location>
</feature>
<dbReference type="SUPFAM" id="SSF53098">
    <property type="entry name" value="Ribonuclease H-like"/>
    <property type="match status" value="1"/>
</dbReference>
<dbReference type="Proteomes" id="UP000476281">
    <property type="component" value="Unassembled WGS sequence"/>
</dbReference>
<proteinExistence type="predicted"/>
<name>A0A6L3Y1Q5_9ENTR</name>
<dbReference type="Gene3D" id="1.10.287.1240">
    <property type="match status" value="1"/>
</dbReference>
<dbReference type="EC" id="3.1.11.1" evidence="2"/>
<evidence type="ECO:0000313" key="3">
    <source>
        <dbReference type="Proteomes" id="UP000476281"/>
    </source>
</evidence>
<dbReference type="Gene3D" id="1.20.1280.70">
    <property type="entry name" value="Exonuclease ExoI, domain 3"/>
    <property type="match status" value="1"/>
</dbReference>
<evidence type="ECO:0000259" key="1">
    <source>
        <dbReference type="PROSITE" id="PS51785"/>
    </source>
</evidence>
<dbReference type="InterPro" id="IPR058561">
    <property type="entry name" value="Exonuc_1_C"/>
</dbReference>
<dbReference type="AlphaFoldDB" id="A0A6L3Y1Q5"/>
<comment type="caution">
    <text evidence="2">The sequence shown here is derived from an EMBL/GenBank/DDBJ whole genome shotgun (WGS) entry which is preliminary data.</text>
</comment>
<evidence type="ECO:0000313" key="2">
    <source>
        <dbReference type="EMBL" id="KAB2527183.1"/>
    </source>
</evidence>
<dbReference type="InterPro" id="IPR012337">
    <property type="entry name" value="RNaseH-like_sf"/>
</dbReference>
<keyword evidence="2" id="KW-0378">Hydrolase</keyword>
<reference evidence="2 3" key="1">
    <citation type="submission" date="2019-09" db="EMBL/GenBank/DDBJ databases">
        <title>Reversal of blaTEM antimicrobial resistance by CRISPR-Cas9 in clinical E. coli and other Enterobacteriaceae strains.</title>
        <authorList>
            <person name="Tagliaferri T."/>
            <person name="Guimaraes N."/>
            <person name="Pereira M."/>
            <person name="Felicori L."/>
            <person name="Horz H.-P."/>
            <person name="Santos S."/>
            <person name="Mendes T."/>
        </authorList>
    </citation>
    <scope>NUCLEOTIDE SEQUENCE [LARGE SCALE GENOMIC DNA]</scope>
    <source>
        <strain evidence="2 3">E2_blaTEM_MG</strain>
    </source>
</reference>
<accession>A0A6L3Y1Q5</accession>
<gene>
    <name evidence="2" type="primary">sbcB</name>
    <name evidence="2" type="ORF">F9C29_07820</name>
</gene>
<feature type="non-terminal residue" evidence="2">
    <location>
        <position position="1"/>
    </location>
</feature>
<sequence>LDNLKVLRDNPQVREKVVAIFAEAEPFVPSENVDAQLYNGFFSDADRAAMNIVLQTDPRNLPALDITFADKRIEKLMFNYRARNYPGTLDEAEQERWLQHRRNVFTPEFLNSYAQELEMLYGQYEGNAEKQALLKALFQYAQEIV</sequence>
<organism evidence="2 3">
    <name type="scientific">Enterobacter hormaechei</name>
    <dbReference type="NCBI Taxonomy" id="158836"/>
    <lineage>
        <taxon>Bacteria</taxon>
        <taxon>Pseudomonadati</taxon>
        <taxon>Pseudomonadota</taxon>
        <taxon>Gammaproteobacteria</taxon>
        <taxon>Enterobacterales</taxon>
        <taxon>Enterobacteriaceae</taxon>
        <taxon>Enterobacter</taxon>
        <taxon>Enterobacter cloacae complex</taxon>
    </lineage>
</organism>